<feature type="compositionally biased region" description="Low complexity" evidence="1">
    <location>
        <begin position="41"/>
        <end position="54"/>
    </location>
</feature>
<evidence type="ECO:0000313" key="4">
    <source>
        <dbReference type="EMBL" id="GAA4559747.1"/>
    </source>
</evidence>
<sequence length="310" mass="32185">MSRLRTRALAVAVAGALSALLAGCGSAAEPELRTSPDSQGAALAAPTTTVAPTTSTPPPTTTTTTRPPRTTTTTPKPRAAAHQAAAAPATPGIAWVPAGGDEFGGGAVDGGSWNVYDSKGAFGNGRRTPDAVTQGDGVLTITGRAADGGTSGGIGMKKGQLYGRWEFRARTDKGVGFGSAILLWPDSEKWPDDGELDMMEVPSENRNAAHTIIHWGAGNQTFGGATPGDFSQWHTFAFEWLPDRLTMYVDGAKTFETVDPAMIPTKPMHATIQLDQGPAPGWLAAPPEGGPDIRLQVDYLRISSLPGQPA</sequence>
<feature type="chain" id="PRO_5046185756" description="GH16 domain-containing protein" evidence="2">
    <location>
        <begin position="28"/>
        <end position="310"/>
    </location>
</feature>
<dbReference type="RefSeq" id="WP_345427484.1">
    <property type="nucleotide sequence ID" value="NZ_BAABGT010000122.1"/>
</dbReference>
<dbReference type="Pfam" id="PF00722">
    <property type="entry name" value="Glyco_hydro_16"/>
    <property type="match status" value="1"/>
</dbReference>
<comment type="caution">
    <text evidence="4">The sequence shown here is derived from an EMBL/GenBank/DDBJ whole genome shotgun (WGS) entry which is preliminary data.</text>
</comment>
<protein>
    <recommendedName>
        <fullName evidence="3">GH16 domain-containing protein</fullName>
    </recommendedName>
</protein>
<feature type="region of interest" description="Disordered" evidence="1">
    <location>
        <begin position="29"/>
        <end position="93"/>
    </location>
</feature>
<dbReference type="EMBL" id="BAABGT010000122">
    <property type="protein sequence ID" value="GAA4559747.1"/>
    <property type="molecule type" value="Genomic_DNA"/>
</dbReference>
<evidence type="ECO:0000256" key="2">
    <source>
        <dbReference type="SAM" id="SignalP"/>
    </source>
</evidence>
<dbReference type="PROSITE" id="PS51257">
    <property type="entry name" value="PROKAR_LIPOPROTEIN"/>
    <property type="match status" value="1"/>
</dbReference>
<dbReference type="CDD" id="cd00413">
    <property type="entry name" value="Glyco_hydrolase_16"/>
    <property type="match status" value="1"/>
</dbReference>
<evidence type="ECO:0000256" key="1">
    <source>
        <dbReference type="SAM" id="MobiDB-lite"/>
    </source>
</evidence>
<name>A0ABP8S2S9_9PSEU</name>
<dbReference type="SUPFAM" id="SSF49899">
    <property type="entry name" value="Concanavalin A-like lectins/glucanases"/>
    <property type="match status" value="1"/>
</dbReference>
<keyword evidence="2" id="KW-0732">Signal</keyword>
<gene>
    <name evidence="4" type="ORF">GCM10023175_68280</name>
</gene>
<reference evidence="5" key="1">
    <citation type="journal article" date="2019" name="Int. J. Syst. Evol. Microbiol.">
        <title>The Global Catalogue of Microorganisms (GCM) 10K type strain sequencing project: providing services to taxonomists for standard genome sequencing and annotation.</title>
        <authorList>
            <consortium name="The Broad Institute Genomics Platform"/>
            <consortium name="The Broad Institute Genome Sequencing Center for Infectious Disease"/>
            <person name="Wu L."/>
            <person name="Ma J."/>
        </authorList>
    </citation>
    <scope>NUCLEOTIDE SEQUENCE [LARGE SCALE GENOMIC DNA]</scope>
    <source>
        <strain evidence="5">JCM 17906</strain>
    </source>
</reference>
<dbReference type="PROSITE" id="PS51762">
    <property type="entry name" value="GH16_2"/>
    <property type="match status" value="1"/>
</dbReference>
<dbReference type="PANTHER" id="PTHR10963">
    <property type="entry name" value="GLYCOSYL HYDROLASE-RELATED"/>
    <property type="match status" value="1"/>
</dbReference>
<accession>A0ABP8S2S9</accession>
<dbReference type="Gene3D" id="2.60.120.200">
    <property type="match status" value="1"/>
</dbReference>
<dbReference type="InterPro" id="IPR013320">
    <property type="entry name" value="ConA-like_dom_sf"/>
</dbReference>
<evidence type="ECO:0000313" key="5">
    <source>
        <dbReference type="Proteomes" id="UP001501598"/>
    </source>
</evidence>
<dbReference type="InterPro" id="IPR050546">
    <property type="entry name" value="Glycosyl_Hydrlase_16"/>
</dbReference>
<organism evidence="4 5">
    <name type="scientific">Pseudonocardia xishanensis</name>
    <dbReference type="NCBI Taxonomy" id="630995"/>
    <lineage>
        <taxon>Bacteria</taxon>
        <taxon>Bacillati</taxon>
        <taxon>Actinomycetota</taxon>
        <taxon>Actinomycetes</taxon>
        <taxon>Pseudonocardiales</taxon>
        <taxon>Pseudonocardiaceae</taxon>
        <taxon>Pseudonocardia</taxon>
    </lineage>
</organism>
<dbReference type="PANTHER" id="PTHR10963:SF60">
    <property type="entry name" value="GRAM-NEGATIVE BACTERIA-BINDING PROTEIN 1-RELATED"/>
    <property type="match status" value="1"/>
</dbReference>
<dbReference type="Proteomes" id="UP001501598">
    <property type="component" value="Unassembled WGS sequence"/>
</dbReference>
<feature type="compositionally biased region" description="Low complexity" evidence="1">
    <location>
        <begin position="61"/>
        <end position="93"/>
    </location>
</feature>
<keyword evidence="5" id="KW-1185">Reference proteome</keyword>
<proteinExistence type="predicted"/>
<feature type="domain" description="GH16" evidence="3">
    <location>
        <begin position="69"/>
        <end position="308"/>
    </location>
</feature>
<evidence type="ECO:0000259" key="3">
    <source>
        <dbReference type="PROSITE" id="PS51762"/>
    </source>
</evidence>
<feature type="signal peptide" evidence="2">
    <location>
        <begin position="1"/>
        <end position="27"/>
    </location>
</feature>
<dbReference type="InterPro" id="IPR000757">
    <property type="entry name" value="Beta-glucanase-like"/>
</dbReference>